<dbReference type="SUPFAM" id="SSF51197">
    <property type="entry name" value="Clavaminate synthase-like"/>
    <property type="match status" value="1"/>
</dbReference>
<evidence type="ECO:0000256" key="9">
    <source>
        <dbReference type="ARBA" id="ARBA00080747"/>
    </source>
</evidence>
<name>A0AAE0ZLU0_9GAST</name>
<dbReference type="GO" id="GO:0043565">
    <property type="term" value="F:sequence-specific DNA binding"/>
    <property type="evidence" value="ECO:0007669"/>
    <property type="project" value="TreeGrafter"/>
</dbReference>
<organism evidence="13 14">
    <name type="scientific">Elysia crispata</name>
    <name type="common">lettuce slug</name>
    <dbReference type="NCBI Taxonomy" id="231223"/>
    <lineage>
        <taxon>Eukaryota</taxon>
        <taxon>Metazoa</taxon>
        <taxon>Spiralia</taxon>
        <taxon>Lophotrochozoa</taxon>
        <taxon>Mollusca</taxon>
        <taxon>Gastropoda</taxon>
        <taxon>Heterobranchia</taxon>
        <taxon>Euthyneura</taxon>
        <taxon>Panpulmonata</taxon>
        <taxon>Sacoglossa</taxon>
        <taxon>Placobranchoidea</taxon>
        <taxon>Plakobranchidae</taxon>
        <taxon>Elysia</taxon>
    </lineage>
</organism>
<proteinExistence type="inferred from homology"/>
<accession>A0AAE0ZLU0</accession>
<dbReference type="Pfam" id="PF02373">
    <property type="entry name" value="JmjC"/>
    <property type="match status" value="1"/>
</dbReference>
<reference evidence="13" key="1">
    <citation type="journal article" date="2023" name="G3 (Bethesda)">
        <title>A reference genome for the long-term kleptoplast-retaining sea slug Elysia crispata morphotype clarki.</title>
        <authorList>
            <person name="Eastman K.E."/>
            <person name="Pendleton A.L."/>
            <person name="Shaikh M.A."/>
            <person name="Suttiyut T."/>
            <person name="Ogas R."/>
            <person name="Tomko P."/>
            <person name="Gavelis G."/>
            <person name="Widhalm J.R."/>
            <person name="Wisecaver J.H."/>
        </authorList>
    </citation>
    <scope>NUCLEOTIDE SEQUENCE</scope>
    <source>
        <strain evidence="13">ECLA1</strain>
    </source>
</reference>
<dbReference type="GO" id="GO:0046872">
    <property type="term" value="F:metal ion binding"/>
    <property type="evidence" value="ECO:0007669"/>
    <property type="project" value="UniProtKB-KW"/>
</dbReference>
<feature type="region of interest" description="Disordered" evidence="11">
    <location>
        <begin position="654"/>
        <end position="673"/>
    </location>
</feature>
<comment type="catalytic activity">
    <reaction evidence="6">
        <text>L-lysyl-[protein] + 2-oxoglutarate + O2 = 4-hydroxy-L-lysyl-[protein] + succinate + CO2</text>
        <dbReference type="Rhea" id="RHEA:57156"/>
        <dbReference type="Rhea" id="RHEA-COMP:9752"/>
        <dbReference type="Rhea" id="RHEA-COMP:15084"/>
        <dbReference type="ChEBI" id="CHEBI:15379"/>
        <dbReference type="ChEBI" id="CHEBI:16526"/>
        <dbReference type="ChEBI" id="CHEBI:16810"/>
        <dbReference type="ChEBI" id="CHEBI:29969"/>
        <dbReference type="ChEBI" id="CHEBI:30031"/>
        <dbReference type="ChEBI" id="CHEBI:141495"/>
    </reaction>
</comment>
<keyword evidence="4" id="KW-0408">Iron</keyword>
<comment type="similarity">
    <text evidence="5">Belongs to the JMJD6 family.</text>
</comment>
<sequence>MLPGPEIEGSSTHLLPKGMATSVSYPGVVYLDELPSYDELFRSVFLKNQLCIIGPKLTAEWKSRQLWVSEDGTPDFDYICKNFGDATGPVADCNGEEFCAHPKTTMKVEDFISYWRQYKAEDYPTNGRCLYLKDWHFTKRFPSYCAYTTPEFLCSDWLNEYYDTVDMEHGRGDDYRFVYMGPKGSWTPFHSDVLRSYSWSANICGRKKWIFFPPGVEEMLKDCHGELIFDLLSNDLGDIRKYPDAVRAVEQAIVVIQNPGEIVFVPSGWHHQVFNLEDTISINHNWMNGCSIQHTWEYLKLRLVAVQKEIADCQEMDGWDSQCQMILKADAGMDFAGFYTFMVIIAWSRLLTLREYLKERKLYPIHNHFNAKSISGLPDDQRETFSNSEERKNKHWKTPECRNYLLPPIESRHVSRTAMNDNHVNHYDIFHHTEGWRFCSETQQDQFVYSCGKNEESKIHDHYIGFEHSKFPGSEKDEGQEIHTEAKQGKCVSRWSKVIDHNTGFEKTTDESQLFKTQYGQCQDNHDTSEKVHRNIHHNEGQPIQHLSFHEKFNVGHCHENPAESVVGELLVSNKHCQELKGPENNINSSEGASLTTNISHDSKEFSVVEDEQSIEPICRETLQLPAAYLSKAWDKLSSDILPLLLVPEGESELLDDEDPSSQFTYEEEPDIEPVYEQEPEERGRCEAEPDRDVLYEDEVASDGCLLRRTGLKSSFWSSAAQKDPDTLRGISISKAASSSIGSTNSSTSLETVLPQTINADMSGLSRDTSVGSSASREITSMVREKFISPNTQTSIKTSSKDMAAQELTLNPNAAVSMAITSARNSSIAGLSTANNPSEDRTISVSSPISTSIISTRLVTRQRSPVAGTPSVPEVTCLDSSVLQDTVLTESSASQQALNSESRTVSLCLEPAMFPKQNKPTSLLNSSADNPSSANNQDSDIQESNFTGKGSLVSELLKNKHSLAGNFFDGKLNVSKNNFDCGQIISTDSSELENSEPTANSYPRGGVSEDQENLGMSVDSPFISTETALSGNGTSSTEHCEMQQSTWGEREYSLTAICCDCYKMLNSHSQNPTEIRLTGAGINKKEDQIRPNFASGIKLNIHSAFNIFNSKMICWECYSQRLCRVSQSFKKTHRKLRQLCSESFAGKVEQNGASNDIPFSNLTDQNRKQILLCLYTHSVLLTEKSDNDTLTFEEKSANSVTAELSVSKTAPVTHANGDVLLSSRSLQLKPVFGDGNGIVPFSTISKNNTASLTDENTPNLIQMNLSTASQKKTYMSKNLKSTLSSYEPALCISDIQDLSVVSNEERLFPLSSSGYPRLPHDMKAGYDPVIMSLSGLDLPDKSHPKQTIAVPSINNVHDRENSSWPVSDTVATKIKTPRLQQCDQVYKSSKSFQEHQENNCASKEHHENCNALENEVLLLFKKHKYLPNERPSKSVTHIPLDISQKNSTLKLKRDSISSVHANFQHEDGVSWNNNVVTELSLTSEPRASSFLPITANAIHIYRRNSVPKIIQASASMSSRDDSSPFAPFLVPKVSSEHEVNSGLKANLEKSYHLPEKPFSPQIKLMAALKRKQAGQFFLLQHSAAKSSSSSKKKNKKAPNIKTTVSPSSRDRSFQSSRSFSSYPKHDVWADRLQDFSTYTGVKKPTPPSSKQADKLQDFSTYMGVKKPTPPSSKQTDKDFYTYDKGVKKPATPSSKQTDKIQFFSTYNKEVRKPTPLFSKQLDKAEARPTLSNSAKDSEWAEPSSRISPYGPDLKWSPSVERQHQTNVSTSVDYDLMKDASKDDHTSESVLHGKLSLKETDLSVYVASLLTPCLEFAQTQIDDLKSRKPKFHSKLFRKWKSLCCLASSSQASGSESSVSISLPPMKKSDSALANLETTGVSELEKFASDHEKDNIETNVTVTESNLPEHKAQDLDPSTNHWAHFSSSLTTQFFSIFESSSYLNSDKTPQESSSSHPNDIINQNTSAASSAGDHSICPYWAHCGPNLALFDLQRVAHVLRDMHDQQEFPLVRDSVPVYLPQLDDWITELVCEMNEGNGASRTSSVMPECKQQ</sequence>
<feature type="region of interest" description="Disordered" evidence="11">
    <location>
        <begin position="988"/>
        <end position="1013"/>
    </location>
</feature>
<protein>
    <recommendedName>
        <fullName evidence="7">2-oxoglutarate and iron-dependent oxygenase JMJD4</fullName>
    </recommendedName>
    <alternativeName>
        <fullName evidence="8">JmjC domain-containing protein 4</fullName>
    </alternativeName>
    <alternativeName>
        <fullName evidence="10">Jumonji domain-containing protein 4</fullName>
    </alternativeName>
    <alternativeName>
        <fullName evidence="9">Lysyl-hydroxylase JMJD4</fullName>
    </alternativeName>
</protein>
<evidence type="ECO:0000313" key="13">
    <source>
        <dbReference type="EMBL" id="KAK3771517.1"/>
    </source>
</evidence>
<evidence type="ECO:0000256" key="1">
    <source>
        <dbReference type="ARBA" id="ARBA00001954"/>
    </source>
</evidence>
<gene>
    <name evidence="13" type="ORF">RRG08_016920</name>
</gene>
<evidence type="ECO:0000313" key="14">
    <source>
        <dbReference type="Proteomes" id="UP001283361"/>
    </source>
</evidence>
<dbReference type="GO" id="GO:0016706">
    <property type="term" value="F:2-oxoglutarate-dependent dioxygenase activity"/>
    <property type="evidence" value="ECO:0007669"/>
    <property type="project" value="UniProtKB-ARBA"/>
</dbReference>
<evidence type="ECO:0000256" key="6">
    <source>
        <dbReference type="ARBA" id="ARBA00047762"/>
    </source>
</evidence>
<feature type="compositionally biased region" description="Low complexity" evidence="11">
    <location>
        <begin position="922"/>
        <end position="939"/>
    </location>
</feature>
<evidence type="ECO:0000256" key="8">
    <source>
        <dbReference type="ARBA" id="ARBA00078704"/>
    </source>
</evidence>
<dbReference type="GO" id="GO:0005634">
    <property type="term" value="C:nucleus"/>
    <property type="evidence" value="ECO:0007669"/>
    <property type="project" value="TreeGrafter"/>
</dbReference>
<dbReference type="PANTHER" id="PTHR12480">
    <property type="entry name" value="ARGININE DEMETHYLASE AND LYSYL-HYDROXYLASE JMJD"/>
    <property type="match status" value="1"/>
</dbReference>
<dbReference type="EMBL" id="JAWDGP010003728">
    <property type="protein sequence ID" value="KAK3771517.1"/>
    <property type="molecule type" value="Genomic_DNA"/>
</dbReference>
<dbReference type="PANTHER" id="PTHR12480:SF6">
    <property type="entry name" value="2-OXOGLUTARATE AND IRON-DEPENDENT OXYGENASE JMJD4"/>
    <property type="match status" value="1"/>
</dbReference>
<evidence type="ECO:0000256" key="11">
    <source>
        <dbReference type="SAM" id="MobiDB-lite"/>
    </source>
</evidence>
<evidence type="ECO:0000256" key="2">
    <source>
        <dbReference type="ARBA" id="ARBA00022723"/>
    </source>
</evidence>
<evidence type="ECO:0000256" key="5">
    <source>
        <dbReference type="ARBA" id="ARBA00038068"/>
    </source>
</evidence>
<evidence type="ECO:0000259" key="12">
    <source>
        <dbReference type="PROSITE" id="PS51184"/>
    </source>
</evidence>
<dbReference type="FunFam" id="2.60.120.650:FF:000030">
    <property type="entry name" value="JmjC domain-containing protein 4"/>
    <property type="match status" value="1"/>
</dbReference>
<evidence type="ECO:0000256" key="10">
    <source>
        <dbReference type="ARBA" id="ARBA00082904"/>
    </source>
</evidence>
<dbReference type="SMART" id="SM00558">
    <property type="entry name" value="JmjC"/>
    <property type="match status" value="1"/>
</dbReference>
<feature type="region of interest" description="Disordered" evidence="11">
    <location>
        <begin position="918"/>
        <end position="946"/>
    </location>
</feature>
<dbReference type="InterPro" id="IPR050910">
    <property type="entry name" value="JMJD6_ArgDemeth/LysHydrox"/>
</dbReference>
<evidence type="ECO:0000256" key="3">
    <source>
        <dbReference type="ARBA" id="ARBA00023002"/>
    </source>
</evidence>
<keyword evidence="2" id="KW-0479">Metal-binding</keyword>
<evidence type="ECO:0000256" key="4">
    <source>
        <dbReference type="ARBA" id="ARBA00023004"/>
    </source>
</evidence>
<feature type="region of interest" description="Disordered" evidence="11">
    <location>
        <begin position="1943"/>
        <end position="1965"/>
    </location>
</feature>
<keyword evidence="14" id="KW-1185">Reference proteome</keyword>
<evidence type="ECO:0000256" key="7">
    <source>
        <dbReference type="ARBA" id="ARBA00067203"/>
    </source>
</evidence>
<comment type="caution">
    <text evidence="13">The sequence shown here is derived from an EMBL/GenBank/DDBJ whole genome shotgun (WGS) entry which is preliminary data.</text>
</comment>
<dbReference type="GO" id="GO:0005737">
    <property type="term" value="C:cytoplasm"/>
    <property type="evidence" value="ECO:0007669"/>
    <property type="project" value="TreeGrafter"/>
</dbReference>
<feature type="region of interest" description="Disordered" evidence="11">
    <location>
        <begin position="1585"/>
        <end position="1621"/>
    </location>
</feature>
<dbReference type="PROSITE" id="PS51184">
    <property type="entry name" value="JMJC"/>
    <property type="match status" value="1"/>
</dbReference>
<feature type="domain" description="JmjC" evidence="12">
    <location>
        <begin position="130"/>
        <end position="303"/>
    </location>
</feature>
<dbReference type="InterPro" id="IPR003347">
    <property type="entry name" value="JmjC_dom"/>
</dbReference>
<keyword evidence="3" id="KW-0560">Oxidoreductase</keyword>
<dbReference type="Gene3D" id="2.60.120.650">
    <property type="entry name" value="Cupin"/>
    <property type="match status" value="1"/>
</dbReference>
<dbReference type="GO" id="GO:0045905">
    <property type="term" value="P:positive regulation of translational termination"/>
    <property type="evidence" value="ECO:0007669"/>
    <property type="project" value="TreeGrafter"/>
</dbReference>
<comment type="cofactor">
    <cofactor evidence="1">
        <name>Fe(2+)</name>
        <dbReference type="ChEBI" id="CHEBI:29033"/>
    </cofactor>
</comment>
<dbReference type="Proteomes" id="UP001283361">
    <property type="component" value="Unassembled WGS sequence"/>
</dbReference>
<dbReference type="GO" id="GO:0140096">
    <property type="term" value="F:catalytic activity, acting on a protein"/>
    <property type="evidence" value="ECO:0007669"/>
    <property type="project" value="UniProtKB-ARBA"/>
</dbReference>
<feature type="region of interest" description="Disordered" evidence="11">
    <location>
        <begin position="1714"/>
        <end position="1771"/>
    </location>
</feature>